<reference evidence="2 3" key="1">
    <citation type="submission" date="2019-02" db="EMBL/GenBank/DDBJ databases">
        <title>Deep-cultivation of Planctomycetes and their phenomic and genomic characterization uncovers novel biology.</title>
        <authorList>
            <person name="Wiegand S."/>
            <person name="Jogler M."/>
            <person name="Boedeker C."/>
            <person name="Pinto D."/>
            <person name="Vollmers J."/>
            <person name="Rivas-Marin E."/>
            <person name="Kohn T."/>
            <person name="Peeters S.H."/>
            <person name="Heuer A."/>
            <person name="Rast P."/>
            <person name="Oberbeckmann S."/>
            <person name="Bunk B."/>
            <person name="Jeske O."/>
            <person name="Meyerdierks A."/>
            <person name="Storesund J.E."/>
            <person name="Kallscheuer N."/>
            <person name="Luecker S."/>
            <person name="Lage O.M."/>
            <person name="Pohl T."/>
            <person name="Merkel B.J."/>
            <person name="Hornburger P."/>
            <person name="Mueller R.-W."/>
            <person name="Bruemmer F."/>
            <person name="Labrenz M."/>
            <person name="Spormann A.M."/>
            <person name="Op den Camp H."/>
            <person name="Overmann J."/>
            <person name="Amann R."/>
            <person name="Jetten M.S.M."/>
            <person name="Mascher T."/>
            <person name="Medema M.H."/>
            <person name="Devos D.P."/>
            <person name="Kaster A.-K."/>
            <person name="Ovreas L."/>
            <person name="Rohde M."/>
            <person name="Galperin M.Y."/>
            <person name="Jogler C."/>
        </authorList>
    </citation>
    <scope>NUCLEOTIDE SEQUENCE [LARGE SCALE GENOMIC DNA]</scope>
    <source>
        <strain evidence="2 3">Pla133</strain>
    </source>
</reference>
<name>A0A518BK02_9BACT</name>
<evidence type="ECO:0000256" key="1">
    <source>
        <dbReference type="SAM" id="MobiDB-lite"/>
    </source>
</evidence>
<dbReference type="EMBL" id="CP036287">
    <property type="protein sequence ID" value="QDU67295.1"/>
    <property type="molecule type" value="Genomic_DNA"/>
</dbReference>
<dbReference type="RefSeq" id="WP_145065332.1">
    <property type="nucleotide sequence ID" value="NZ_CP036287.1"/>
</dbReference>
<evidence type="ECO:0000313" key="2">
    <source>
        <dbReference type="EMBL" id="QDU67295.1"/>
    </source>
</evidence>
<feature type="region of interest" description="Disordered" evidence="1">
    <location>
        <begin position="1"/>
        <end position="40"/>
    </location>
</feature>
<gene>
    <name evidence="2" type="ORF">Pla133_23740</name>
</gene>
<organism evidence="2 3">
    <name type="scientific">Engelhardtia mirabilis</name>
    <dbReference type="NCBI Taxonomy" id="2528011"/>
    <lineage>
        <taxon>Bacteria</taxon>
        <taxon>Pseudomonadati</taxon>
        <taxon>Planctomycetota</taxon>
        <taxon>Planctomycetia</taxon>
        <taxon>Planctomycetia incertae sedis</taxon>
        <taxon>Engelhardtia</taxon>
    </lineage>
</organism>
<proteinExistence type="predicted"/>
<accession>A0A518BK02</accession>
<dbReference type="AlphaFoldDB" id="A0A518BK02"/>
<evidence type="ECO:0000313" key="3">
    <source>
        <dbReference type="Proteomes" id="UP000316921"/>
    </source>
</evidence>
<dbReference type="KEGG" id="pbap:Pla133_23740"/>
<sequence length="435" mass="43795">MNEIEMRLSSGRSTGSEVLRANSVDRRRRAHPRSDSIAGPATRARRIASSLAVPMAVPLAMLTAVPLAAAAQEPPTLLASTTGDAGAVVAGLPDLDDSSILRLRENAEPLPFLLEGSWRGMANFAPGDVDGLALRPGYPSYSAGALAFSLLSNEQGFLDGDVLGLAPGGGVEILITEESIAAALGLPGVGIDLDAIAFDEAGQLVFSLQSDQSASVLGDLSNGDVLRLDAGGGVTRLATEADVDAALEQATALSVGVGDVQGVAVVAGELWVVVQGPGSMDGGVLALGANARVVADEVTLGLAGEELDALAVVSDGTEPLSLWVDAPGAEGMGSCRAGTPFGPGVVVASGAAGWESASYAAGVGAWYVDPLDPVLSALLGTGGGYVVFGADGSFDSPFSLPTSGAGLGWDGASGWTFQVLDLTSLRLSAPYRRDL</sequence>
<dbReference type="Proteomes" id="UP000316921">
    <property type="component" value="Chromosome"/>
</dbReference>
<keyword evidence="3" id="KW-1185">Reference proteome</keyword>
<protein>
    <submittedName>
        <fullName evidence="2">Uncharacterized protein</fullName>
    </submittedName>
</protein>